<proteinExistence type="predicted"/>
<organism evidence="1 2">
    <name type="scientific">Candidatus Nomurabacteria bacterium RIFCSPHIGHO2_01_FULL_39_10</name>
    <dbReference type="NCBI Taxonomy" id="1801733"/>
    <lineage>
        <taxon>Bacteria</taxon>
        <taxon>Candidatus Nomuraibacteriota</taxon>
    </lineage>
</organism>
<evidence type="ECO:0008006" key="3">
    <source>
        <dbReference type="Google" id="ProtNLM"/>
    </source>
</evidence>
<evidence type="ECO:0000313" key="1">
    <source>
        <dbReference type="EMBL" id="OGI64644.1"/>
    </source>
</evidence>
<gene>
    <name evidence="1" type="ORF">A2642_02000</name>
</gene>
<dbReference type="Proteomes" id="UP000178700">
    <property type="component" value="Unassembled WGS sequence"/>
</dbReference>
<dbReference type="AlphaFoldDB" id="A0A1F6V5E1"/>
<dbReference type="Gene3D" id="3.30.420.40">
    <property type="match status" value="1"/>
</dbReference>
<evidence type="ECO:0000313" key="2">
    <source>
        <dbReference type="Proteomes" id="UP000178700"/>
    </source>
</evidence>
<name>A0A1F6V5E1_9BACT</name>
<comment type="caution">
    <text evidence="1">The sequence shown here is derived from an EMBL/GenBank/DDBJ whole genome shotgun (WGS) entry which is preliminary data.</text>
</comment>
<dbReference type="EMBL" id="MFTJ01000045">
    <property type="protein sequence ID" value="OGI64644.1"/>
    <property type="molecule type" value="Genomic_DNA"/>
</dbReference>
<accession>A0A1F6V5E1</accession>
<protein>
    <recommendedName>
        <fullName evidence="3">SHS2 domain-containing protein</fullName>
    </recommendedName>
</protein>
<sequence>MGIFSKNKNKNKDKLVLVFDIKSSYVGGALFWARESGIPKIIFSIREPIPIEKDIEANRFLSLTLKSLEVVANRVFTAGMGAPEQIFCVLSSLLYVSQTRIIELKKNTPFLFTSKLADDLIQKEVALFKEENLEKYLRSGSPIELIELKNIKTMLNGYETPDPLNKKVRELEMTIFISMGGQQILRKIEKIIRTHFHEAKIQFSSLALSSFAVVRDIYSHNEDFLLINIGGEVTDISMAKKNILRESISFPLGLNFMIRAVIEGLHCSLGEAESYIYLFKDGHADESMAKVLGPIIDKLKIEWLRKFQESLSNLSNDISVPATIYLSVDKEVATFFSETIKTEQFNQYTLTKSKFEVIFLGPEVFHGLAEFGENVVRETFLIMDSIYINRFLINCAKKGQI</sequence>
<reference evidence="1 2" key="1">
    <citation type="journal article" date="2016" name="Nat. Commun.">
        <title>Thousands of microbial genomes shed light on interconnected biogeochemical processes in an aquifer system.</title>
        <authorList>
            <person name="Anantharaman K."/>
            <person name="Brown C.T."/>
            <person name="Hug L.A."/>
            <person name="Sharon I."/>
            <person name="Castelle C.J."/>
            <person name="Probst A.J."/>
            <person name="Thomas B.C."/>
            <person name="Singh A."/>
            <person name="Wilkins M.J."/>
            <person name="Karaoz U."/>
            <person name="Brodie E.L."/>
            <person name="Williams K.H."/>
            <person name="Hubbard S.S."/>
            <person name="Banfield J.F."/>
        </authorList>
    </citation>
    <scope>NUCLEOTIDE SEQUENCE [LARGE SCALE GENOMIC DNA]</scope>
</reference>